<feature type="region of interest" description="Disordered" evidence="7">
    <location>
        <begin position="246"/>
        <end position="275"/>
    </location>
</feature>
<name>A0AAU9VVM1_9CNID</name>
<feature type="compositionally biased region" description="Polar residues" evidence="7">
    <location>
        <begin position="1"/>
        <end position="20"/>
    </location>
</feature>
<feature type="compositionally biased region" description="Basic and acidic residues" evidence="7">
    <location>
        <begin position="389"/>
        <end position="400"/>
    </location>
</feature>
<feature type="region of interest" description="Disordered" evidence="7">
    <location>
        <begin position="378"/>
        <end position="405"/>
    </location>
</feature>
<evidence type="ECO:0000256" key="5">
    <source>
        <dbReference type="ARBA" id="ARBA00023134"/>
    </source>
</evidence>
<evidence type="ECO:0000256" key="4">
    <source>
        <dbReference type="ARBA" id="ARBA00022801"/>
    </source>
</evidence>
<sequence length="732" mass="82911">MGKKNQNALGKSIIKQSAKSRGNIKHANSWLHSSEVDNEAGPSLQSITEQSALDDFLATAELAGTEFMAEKLNTTIVTPGSNEGLLSSETAAAIKQAQRDNQHFLRIPRRPNWNEHMTAEDLDQVEKDSFLEWRRHLAQLQEKEYILLTPFERNLAFWRQLWRVIERSDVVVQIVDARNPLLFRCEDLENYVIEVDPKKCNLLLINKADLLSLEQRYSWSRYFRSIGLPVAFWSAQQETERLSVLNAASEEEENSEQDEEKIEGDEDDEGEEYEEQSVTLWSKLSQITFENDDQQATNQDPSAVSDTDQVSLTSHDKISEDKCEDLMSIPQSTIDTDLKHFKSNVEDKGNSSLYSYESEQSLDSEKVKQLSVTTKASSLSGHGSVNEISSKKELKERETTDDSLDPCLENTSEVIEQSTTDFESFDDEFSAKLLTRDELLALFQMLHTKKIQNTVGDSHSILTTVGLVGYPNVGKSSTINTLLNDKKVPVSATPGRTKHFQTLYVNDEVLLCDCPGLVFPSFVSTKADMILNGILPIDQMRDHVPAVSLISFTCRPLIPRGVLEVVYGINIVPPQEGEDPNRAPHAEELLSSYGYTRGFMTSHGIPDESRSARYILKDYVKGKLLYCIAPPGQDESEFQQIGYKLQSVADIERKDKQAKKRAQKQTSDVDKNFFKQQEQVRWFTRGFHATESSQYGAAAIPALEGNAGMPYKPWKKHYNRNKREKLRRLVNK</sequence>
<proteinExistence type="predicted"/>
<comment type="subcellular location">
    <subcellularLocation>
        <location evidence="1">Cytoplasm</location>
    </subcellularLocation>
</comment>
<accession>A0AAU9VVM1</accession>
<dbReference type="AlphaFoldDB" id="A0AAU9VVM1"/>
<reference evidence="9 10" key="1">
    <citation type="submission" date="2022-05" db="EMBL/GenBank/DDBJ databases">
        <authorList>
            <consortium name="Genoscope - CEA"/>
            <person name="William W."/>
        </authorList>
    </citation>
    <scope>NUCLEOTIDE SEQUENCE [LARGE SCALE GENOMIC DNA]</scope>
</reference>
<feature type="domain" description="CP-type G" evidence="8">
    <location>
        <begin position="158"/>
        <end position="520"/>
    </location>
</feature>
<dbReference type="InterPro" id="IPR043358">
    <property type="entry name" value="GNL1-like"/>
</dbReference>
<dbReference type="GO" id="GO:0003924">
    <property type="term" value="F:GTPase activity"/>
    <property type="evidence" value="ECO:0007669"/>
    <property type="project" value="InterPro"/>
</dbReference>
<evidence type="ECO:0000313" key="9">
    <source>
        <dbReference type="EMBL" id="CAH3036580.1"/>
    </source>
</evidence>
<evidence type="ECO:0000256" key="7">
    <source>
        <dbReference type="SAM" id="MobiDB-lite"/>
    </source>
</evidence>
<dbReference type="GO" id="GO:0005525">
    <property type="term" value="F:GTP binding"/>
    <property type="evidence" value="ECO:0007669"/>
    <property type="project" value="UniProtKB-KW"/>
</dbReference>
<feature type="compositionally biased region" description="Polar residues" evidence="7">
    <location>
        <begin position="293"/>
        <end position="313"/>
    </location>
</feature>
<dbReference type="InterPro" id="IPR030378">
    <property type="entry name" value="G_CP_dom"/>
</dbReference>
<dbReference type="PROSITE" id="PS51721">
    <property type="entry name" value="G_CP"/>
    <property type="match status" value="1"/>
</dbReference>
<evidence type="ECO:0000256" key="2">
    <source>
        <dbReference type="ARBA" id="ARBA00022490"/>
    </source>
</evidence>
<evidence type="ECO:0000313" key="10">
    <source>
        <dbReference type="Proteomes" id="UP001159428"/>
    </source>
</evidence>
<evidence type="ECO:0000256" key="6">
    <source>
        <dbReference type="ARBA" id="ARBA00040145"/>
    </source>
</evidence>
<dbReference type="Pfam" id="PF01926">
    <property type="entry name" value="MMR_HSR1"/>
    <property type="match status" value="1"/>
</dbReference>
<dbReference type="InterPro" id="IPR027417">
    <property type="entry name" value="P-loop_NTPase"/>
</dbReference>
<dbReference type="Gene3D" id="3.40.50.300">
    <property type="entry name" value="P-loop containing nucleotide triphosphate hydrolases"/>
    <property type="match status" value="2"/>
</dbReference>
<dbReference type="InterPro" id="IPR006073">
    <property type="entry name" value="GTP-bd"/>
</dbReference>
<evidence type="ECO:0000259" key="8">
    <source>
        <dbReference type="PROSITE" id="PS51721"/>
    </source>
</evidence>
<feature type="region of interest" description="Disordered" evidence="7">
    <location>
        <begin position="1"/>
        <end position="21"/>
    </location>
</feature>
<gene>
    <name evidence="9" type="ORF">PMEA_00016970</name>
</gene>
<evidence type="ECO:0000256" key="1">
    <source>
        <dbReference type="ARBA" id="ARBA00004496"/>
    </source>
</evidence>
<keyword evidence="3" id="KW-0547">Nucleotide-binding</keyword>
<dbReference type="PANTHER" id="PTHR45709">
    <property type="entry name" value="LARGE SUBUNIT GTPASE 1 HOMOLOG-RELATED"/>
    <property type="match status" value="1"/>
</dbReference>
<feature type="region of interest" description="Disordered" evidence="7">
    <location>
        <begin position="293"/>
        <end position="317"/>
    </location>
</feature>
<feature type="compositionally biased region" description="Acidic residues" evidence="7">
    <location>
        <begin position="249"/>
        <end position="275"/>
    </location>
</feature>
<evidence type="ECO:0000256" key="3">
    <source>
        <dbReference type="ARBA" id="ARBA00022741"/>
    </source>
</evidence>
<dbReference type="Proteomes" id="UP001159428">
    <property type="component" value="Unassembled WGS sequence"/>
</dbReference>
<keyword evidence="10" id="KW-1185">Reference proteome</keyword>
<dbReference type="EMBL" id="CALNXJ010000003">
    <property type="protein sequence ID" value="CAH3036580.1"/>
    <property type="molecule type" value="Genomic_DNA"/>
</dbReference>
<keyword evidence="5" id="KW-0342">GTP-binding</keyword>
<protein>
    <recommendedName>
        <fullName evidence="6">Large subunit GTPase 1 homolog</fullName>
    </recommendedName>
</protein>
<comment type="caution">
    <text evidence="9">The sequence shown here is derived from an EMBL/GenBank/DDBJ whole genome shotgun (WGS) entry which is preliminary data.</text>
</comment>
<dbReference type="GO" id="GO:0005829">
    <property type="term" value="C:cytosol"/>
    <property type="evidence" value="ECO:0007669"/>
    <property type="project" value="TreeGrafter"/>
</dbReference>
<organism evidence="9 10">
    <name type="scientific">Pocillopora meandrina</name>
    <dbReference type="NCBI Taxonomy" id="46732"/>
    <lineage>
        <taxon>Eukaryota</taxon>
        <taxon>Metazoa</taxon>
        <taxon>Cnidaria</taxon>
        <taxon>Anthozoa</taxon>
        <taxon>Hexacorallia</taxon>
        <taxon>Scleractinia</taxon>
        <taxon>Astrocoeniina</taxon>
        <taxon>Pocilloporidae</taxon>
        <taxon>Pocillopora</taxon>
    </lineage>
</organism>
<keyword evidence="2" id="KW-0963">Cytoplasm</keyword>
<keyword evidence="4" id="KW-0378">Hydrolase</keyword>
<dbReference type="SUPFAM" id="SSF52540">
    <property type="entry name" value="P-loop containing nucleoside triphosphate hydrolases"/>
    <property type="match status" value="1"/>
</dbReference>
<dbReference type="GO" id="GO:0000054">
    <property type="term" value="P:ribosomal subunit export from nucleus"/>
    <property type="evidence" value="ECO:0007669"/>
    <property type="project" value="TreeGrafter"/>
</dbReference>
<feature type="compositionally biased region" description="Polar residues" evidence="7">
    <location>
        <begin position="378"/>
        <end position="388"/>
    </location>
</feature>
<dbReference type="PANTHER" id="PTHR45709:SF2">
    <property type="entry name" value="LARGE SUBUNIT GTPASE 1 HOMOLOG"/>
    <property type="match status" value="1"/>
</dbReference>